<dbReference type="RefSeq" id="XP_007414406.1">
    <property type="nucleotide sequence ID" value="XM_007414344.1"/>
</dbReference>
<dbReference type="EMBL" id="GL883131">
    <property type="protein sequence ID" value="EGG02421.1"/>
    <property type="molecule type" value="Genomic_DNA"/>
</dbReference>
<gene>
    <name evidence="1" type="ORF">MELLADRAFT_66375</name>
</gene>
<dbReference type="InParanoid" id="F4RYY5"/>
<proteinExistence type="predicted"/>
<name>F4RYY5_MELLP</name>
<dbReference type="KEGG" id="mlr:MELLADRAFT_66375"/>
<keyword evidence="2" id="KW-1185">Reference proteome</keyword>
<evidence type="ECO:0000313" key="2">
    <source>
        <dbReference type="Proteomes" id="UP000001072"/>
    </source>
</evidence>
<accession>F4RYY5</accession>
<dbReference type="Proteomes" id="UP000001072">
    <property type="component" value="Unassembled WGS sequence"/>
</dbReference>
<dbReference type="VEuPathDB" id="FungiDB:MELLADRAFT_66375"/>
<reference evidence="2" key="1">
    <citation type="journal article" date="2011" name="Proc. Natl. Acad. Sci. U.S.A.">
        <title>Obligate biotrophy features unraveled by the genomic analysis of rust fungi.</title>
        <authorList>
            <person name="Duplessis S."/>
            <person name="Cuomo C.A."/>
            <person name="Lin Y.-C."/>
            <person name="Aerts A."/>
            <person name="Tisserant E."/>
            <person name="Veneault-Fourrey C."/>
            <person name="Joly D.L."/>
            <person name="Hacquard S."/>
            <person name="Amselem J."/>
            <person name="Cantarel B.L."/>
            <person name="Chiu R."/>
            <person name="Coutinho P.M."/>
            <person name="Feau N."/>
            <person name="Field M."/>
            <person name="Frey P."/>
            <person name="Gelhaye E."/>
            <person name="Goldberg J."/>
            <person name="Grabherr M.G."/>
            <person name="Kodira C.D."/>
            <person name="Kohler A."/>
            <person name="Kuees U."/>
            <person name="Lindquist E.A."/>
            <person name="Lucas S.M."/>
            <person name="Mago R."/>
            <person name="Mauceli E."/>
            <person name="Morin E."/>
            <person name="Murat C."/>
            <person name="Pangilinan J.L."/>
            <person name="Park R."/>
            <person name="Pearson M."/>
            <person name="Quesneville H."/>
            <person name="Rouhier N."/>
            <person name="Sakthikumar S."/>
            <person name="Salamov A.A."/>
            <person name="Schmutz J."/>
            <person name="Selles B."/>
            <person name="Shapiro H."/>
            <person name="Tanguay P."/>
            <person name="Tuskan G.A."/>
            <person name="Henrissat B."/>
            <person name="Van de Peer Y."/>
            <person name="Rouze P."/>
            <person name="Ellis J.G."/>
            <person name="Dodds P.N."/>
            <person name="Schein J.E."/>
            <person name="Zhong S."/>
            <person name="Hamelin R.C."/>
            <person name="Grigoriev I.V."/>
            <person name="Szabo L.J."/>
            <person name="Martin F."/>
        </authorList>
    </citation>
    <scope>NUCLEOTIDE SEQUENCE [LARGE SCALE GENOMIC DNA]</scope>
    <source>
        <strain evidence="2">98AG31 / pathotype 3-4-7</strain>
    </source>
</reference>
<dbReference type="GeneID" id="18930619"/>
<protein>
    <submittedName>
        <fullName evidence="1">Uncharacterized protein</fullName>
    </submittedName>
</protein>
<dbReference type="AlphaFoldDB" id="F4RYY5"/>
<sequence length="226" mass="25697">MPMELRFQPKLPLRFSSIFWTKHEITTTETDTFQYFDTDVFINQDGLHAISLNIAASREESEIKSYHAYRIDGRVGTWGSDHRPILMEDTSNTIVIDHAKVRPNCMINKVCAQGLGQIVEQSIRRTSGIPIKAIKVLHQGWNSTHSQSVDFHVNYLLDPHYTTSSLKENALAAGNLISLRGNVVSIGMDNTWEIQVRYSLGYRNTTDPLQSHFTEEKQKTTRTGSD</sequence>
<organism evidence="2">
    <name type="scientific">Melampsora larici-populina (strain 98AG31 / pathotype 3-4-7)</name>
    <name type="common">Poplar leaf rust fungus</name>
    <dbReference type="NCBI Taxonomy" id="747676"/>
    <lineage>
        <taxon>Eukaryota</taxon>
        <taxon>Fungi</taxon>
        <taxon>Dikarya</taxon>
        <taxon>Basidiomycota</taxon>
        <taxon>Pucciniomycotina</taxon>
        <taxon>Pucciniomycetes</taxon>
        <taxon>Pucciniales</taxon>
        <taxon>Melampsoraceae</taxon>
        <taxon>Melampsora</taxon>
    </lineage>
</organism>
<dbReference type="HOGENOM" id="CLU_092867_0_0_1"/>
<evidence type="ECO:0000313" key="1">
    <source>
        <dbReference type="EMBL" id="EGG02421.1"/>
    </source>
</evidence>